<organism evidence="2 3">
    <name type="scientific">Reichenbachiella carrageenanivorans</name>
    <dbReference type="NCBI Taxonomy" id="2979869"/>
    <lineage>
        <taxon>Bacteria</taxon>
        <taxon>Pseudomonadati</taxon>
        <taxon>Bacteroidota</taxon>
        <taxon>Cytophagia</taxon>
        <taxon>Cytophagales</taxon>
        <taxon>Reichenbachiellaceae</taxon>
        <taxon>Reichenbachiella</taxon>
    </lineage>
</organism>
<gene>
    <name evidence="2" type="ORF">N7E81_16400</name>
</gene>
<keyword evidence="3" id="KW-1185">Reference proteome</keyword>
<dbReference type="Proteomes" id="UP001062165">
    <property type="component" value="Chromosome"/>
</dbReference>
<protein>
    <submittedName>
        <fullName evidence="2">Chorismate-binding protein</fullName>
    </submittedName>
</protein>
<dbReference type="PANTHER" id="PTHR42839:SF2">
    <property type="entry name" value="ISOCHORISMATE SYNTHASE ENTC"/>
    <property type="match status" value="1"/>
</dbReference>
<evidence type="ECO:0000313" key="2">
    <source>
        <dbReference type="EMBL" id="UXX81372.1"/>
    </source>
</evidence>
<accession>A0ABY6D5C7</accession>
<dbReference type="InterPro" id="IPR015890">
    <property type="entry name" value="Chorismate_C"/>
</dbReference>
<sequence>MKHLASFSEKDDFDYRDFLASPVNFKSSKDHFLTLVENCKASITDGYYQKIVPSRREKFRTDKSFHPVKELVKLCEAYENAFVSLVYLPNQGLWLGATPELLISVDEDQNFETISLAGTQEIQPAFELSQASWMQKEIEEQALVSRYIINCFKKIRLREYEEYGPKTVKAGNLIHLKTSYKVNMKEVNFPQLGSVMLDLLHPTSAVCGMPMLPAAKFLQENENYDREYYSGYLGPINYEGATALYVNLRCAKIYKHDMILFAGAGVTEDSDPEKEWMETEIKFQTLLNIIQA</sequence>
<dbReference type="InterPro" id="IPR005801">
    <property type="entry name" value="ADC_synthase"/>
</dbReference>
<reference evidence="2" key="1">
    <citation type="submission" date="2022-10" db="EMBL/GenBank/DDBJ databases">
        <title>Comparative genomics and taxonomic characterization of three novel marine species of genus Reichenbachiella exhibiting antioxidant and polysaccharide degradation activities.</title>
        <authorList>
            <person name="Muhammad N."/>
            <person name="Lee Y.-J."/>
            <person name="Ko J."/>
            <person name="Kim S.-G."/>
        </authorList>
    </citation>
    <scope>NUCLEOTIDE SEQUENCE</scope>
    <source>
        <strain evidence="2">Wsw4-B4</strain>
    </source>
</reference>
<proteinExistence type="predicted"/>
<feature type="domain" description="Chorismate-utilising enzyme C-terminal" evidence="1">
    <location>
        <begin position="29"/>
        <end position="282"/>
    </location>
</feature>
<dbReference type="SUPFAM" id="SSF56322">
    <property type="entry name" value="ADC synthase"/>
    <property type="match status" value="1"/>
</dbReference>
<dbReference type="EMBL" id="CP106735">
    <property type="protein sequence ID" value="UXX81372.1"/>
    <property type="molecule type" value="Genomic_DNA"/>
</dbReference>
<name>A0ABY6D5C7_9BACT</name>
<evidence type="ECO:0000259" key="1">
    <source>
        <dbReference type="Pfam" id="PF00425"/>
    </source>
</evidence>
<dbReference type="PANTHER" id="PTHR42839">
    <property type="entry name" value="ISOCHORISMATE SYNTHASE ENTC"/>
    <property type="match status" value="1"/>
</dbReference>
<evidence type="ECO:0000313" key="3">
    <source>
        <dbReference type="Proteomes" id="UP001062165"/>
    </source>
</evidence>
<dbReference type="Pfam" id="PF00425">
    <property type="entry name" value="Chorismate_bind"/>
    <property type="match status" value="1"/>
</dbReference>
<dbReference type="Gene3D" id="3.60.120.10">
    <property type="entry name" value="Anthranilate synthase"/>
    <property type="match status" value="1"/>
</dbReference>
<dbReference type="RefSeq" id="WP_263053096.1">
    <property type="nucleotide sequence ID" value="NZ_CP106735.1"/>
</dbReference>